<accession>A0A8J7AZU5</accession>
<evidence type="ECO:0000313" key="3">
    <source>
        <dbReference type="EMBL" id="MBE9079482.1"/>
    </source>
</evidence>
<protein>
    <submittedName>
        <fullName evidence="3">Pentapeptide repeat-containing protein</fullName>
    </submittedName>
</protein>
<evidence type="ECO:0000256" key="1">
    <source>
        <dbReference type="ARBA" id="ARBA00022737"/>
    </source>
</evidence>
<keyword evidence="4" id="KW-1185">Reference proteome</keyword>
<dbReference type="SUPFAM" id="SSF141571">
    <property type="entry name" value="Pentapeptide repeat-like"/>
    <property type="match status" value="1"/>
</dbReference>
<dbReference type="GO" id="GO:0005829">
    <property type="term" value="C:cytosol"/>
    <property type="evidence" value="ECO:0007669"/>
    <property type="project" value="TreeGrafter"/>
</dbReference>
<evidence type="ECO:0000256" key="2">
    <source>
        <dbReference type="SAM" id="MobiDB-lite"/>
    </source>
</evidence>
<dbReference type="SUPFAM" id="SSF82185">
    <property type="entry name" value="Histone H3 K4-specific methyltransferase SET7/9 N-terminal domain"/>
    <property type="match status" value="1"/>
</dbReference>
<dbReference type="Gene3D" id="2.160.20.80">
    <property type="entry name" value="E3 ubiquitin-protein ligase SopA"/>
    <property type="match status" value="1"/>
</dbReference>
<evidence type="ECO:0000313" key="4">
    <source>
        <dbReference type="Proteomes" id="UP000636505"/>
    </source>
</evidence>
<dbReference type="PANTHER" id="PTHR43215">
    <property type="entry name" value="RADIAL SPOKE HEAD 1 HOMOLOG"/>
    <property type="match status" value="1"/>
</dbReference>
<feature type="region of interest" description="Disordered" evidence="2">
    <location>
        <begin position="152"/>
        <end position="188"/>
    </location>
</feature>
<dbReference type="AlphaFoldDB" id="A0A8J7AZU5"/>
<dbReference type="Gene3D" id="2.20.110.10">
    <property type="entry name" value="Histone H3 K4-specific methyltransferase SET7/9 N-terminal domain"/>
    <property type="match status" value="2"/>
</dbReference>
<dbReference type="Pfam" id="PF02493">
    <property type="entry name" value="MORN"/>
    <property type="match status" value="4"/>
</dbReference>
<dbReference type="InterPro" id="IPR003409">
    <property type="entry name" value="MORN"/>
</dbReference>
<sequence>MVDTDFLALIEQGAECWNRWRAAHPEIQPDLSTAYLFGLTLAGYDLSSANLARACLIGANLRTANLSGANLSGAYASSADFSRATLSGADLSRGNFGEANFSEADLSNARASGANFASANLSGACLAGWQVDPTTALSDLRGSHVYLGLDGQQRRPQTGQFPPGALTALLQPPAPKPGAVRRPRQRDRRPVLIAGGTIAAIAATGLSLTLRSNSSTVTADEQALSITAREIASVSLPCQEPEPPALPVGSVSYEYKNGAVYYGEFIDGQPADGRGIMVYPSGNRYDGEYRAGKRAGCGTFTFSNGRGYTGQFEADKFSGQGTWILENGERYIGEFKDNQCNGQGTFIFSNGSSKSGVWHQGKLLNGSLSCEQGSLDLPASPDS</sequence>
<keyword evidence="1" id="KW-0677">Repeat</keyword>
<dbReference type="SMART" id="SM00698">
    <property type="entry name" value="MORN"/>
    <property type="match status" value="4"/>
</dbReference>
<dbReference type="RefSeq" id="WP_193910489.1">
    <property type="nucleotide sequence ID" value="NZ_JADEXG010000057.1"/>
</dbReference>
<dbReference type="InterPro" id="IPR001646">
    <property type="entry name" value="5peptide_repeat"/>
</dbReference>
<comment type="caution">
    <text evidence="3">The sequence shown here is derived from an EMBL/GenBank/DDBJ whole genome shotgun (WGS) entry which is preliminary data.</text>
</comment>
<dbReference type="Proteomes" id="UP000636505">
    <property type="component" value="Unassembled WGS sequence"/>
</dbReference>
<dbReference type="PANTHER" id="PTHR43215:SF14">
    <property type="entry name" value="RADIAL SPOKE HEAD 1 HOMOLOG"/>
    <property type="match status" value="1"/>
</dbReference>
<proteinExistence type="predicted"/>
<name>A0A8J7AZU5_9CYAN</name>
<dbReference type="EMBL" id="JADEXG010000057">
    <property type="protein sequence ID" value="MBE9079482.1"/>
    <property type="molecule type" value="Genomic_DNA"/>
</dbReference>
<reference evidence="3" key="1">
    <citation type="submission" date="2020-10" db="EMBL/GenBank/DDBJ databases">
        <authorList>
            <person name="Castelo-Branco R."/>
            <person name="Eusebio N."/>
            <person name="Adriana R."/>
            <person name="Vieira A."/>
            <person name="Brugerolle De Fraissinette N."/>
            <person name="Rezende De Castro R."/>
            <person name="Schneider M.P."/>
            <person name="Vasconcelos V."/>
            <person name="Leao P.N."/>
        </authorList>
    </citation>
    <scope>NUCLEOTIDE SEQUENCE</scope>
    <source>
        <strain evidence="3">LEGE 07310</strain>
    </source>
</reference>
<organism evidence="3 4">
    <name type="scientific">Vasconcelosia minhoensis LEGE 07310</name>
    <dbReference type="NCBI Taxonomy" id="915328"/>
    <lineage>
        <taxon>Bacteria</taxon>
        <taxon>Bacillati</taxon>
        <taxon>Cyanobacteriota</taxon>
        <taxon>Cyanophyceae</taxon>
        <taxon>Nodosilineales</taxon>
        <taxon>Cymatolegaceae</taxon>
        <taxon>Vasconcelosia</taxon>
        <taxon>Vasconcelosia minhoensis</taxon>
    </lineage>
</organism>
<dbReference type="Pfam" id="PF00805">
    <property type="entry name" value="Pentapeptide"/>
    <property type="match status" value="1"/>
</dbReference>
<gene>
    <name evidence="3" type="ORF">IQ241_19635</name>
</gene>